<protein>
    <submittedName>
        <fullName evidence="1">Uncharacterized protein</fullName>
    </submittedName>
</protein>
<organism evidence="1 2">
    <name type="scientific">Peronosclerospora sorghi</name>
    <dbReference type="NCBI Taxonomy" id="230839"/>
    <lineage>
        <taxon>Eukaryota</taxon>
        <taxon>Sar</taxon>
        <taxon>Stramenopiles</taxon>
        <taxon>Oomycota</taxon>
        <taxon>Peronosporomycetes</taxon>
        <taxon>Peronosporales</taxon>
        <taxon>Peronosporaceae</taxon>
        <taxon>Peronosclerospora</taxon>
    </lineage>
</organism>
<name>A0ACC0VX38_9STRA</name>
<sequence>MATLDDTPDEADVDENELDHPISDWEGTSRAAAASDNNNGERATNPEDGERETSLYGGEEEIGAPKARITAADTRTSPSASTRTTARVTGTQKLARDSGPKSLRATGPARPAQRRNHRGSRGTMPREGERAPQGGCRR</sequence>
<evidence type="ECO:0000313" key="2">
    <source>
        <dbReference type="Proteomes" id="UP001163321"/>
    </source>
</evidence>
<keyword evidence="2" id="KW-1185">Reference proteome</keyword>
<reference evidence="1 2" key="1">
    <citation type="journal article" date="2022" name="bioRxiv">
        <title>The genome of the oomycete Peronosclerospora sorghi, a cosmopolitan pathogen of maize and sorghum, is inflated with dispersed pseudogenes.</title>
        <authorList>
            <person name="Fletcher K."/>
            <person name="Martin F."/>
            <person name="Isakeit T."/>
            <person name="Cavanaugh K."/>
            <person name="Magill C."/>
            <person name="Michelmore R."/>
        </authorList>
    </citation>
    <scope>NUCLEOTIDE SEQUENCE [LARGE SCALE GENOMIC DNA]</scope>
    <source>
        <strain evidence="1">P6</strain>
    </source>
</reference>
<dbReference type="EMBL" id="CM047585">
    <property type="protein sequence ID" value="KAI9910832.1"/>
    <property type="molecule type" value="Genomic_DNA"/>
</dbReference>
<gene>
    <name evidence="1" type="ORF">PsorP6_010543</name>
</gene>
<comment type="caution">
    <text evidence="1">The sequence shown here is derived from an EMBL/GenBank/DDBJ whole genome shotgun (WGS) entry which is preliminary data.</text>
</comment>
<evidence type="ECO:0000313" key="1">
    <source>
        <dbReference type="EMBL" id="KAI9910832.1"/>
    </source>
</evidence>
<dbReference type="Proteomes" id="UP001163321">
    <property type="component" value="Chromosome 6"/>
</dbReference>
<proteinExistence type="predicted"/>
<accession>A0ACC0VX38</accession>